<feature type="region of interest" description="Disordered" evidence="1">
    <location>
        <begin position="943"/>
        <end position="1010"/>
    </location>
</feature>
<feature type="region of interest" description="Disordered" evidence="1">
    <location>
        <begin position="612"/>
        <end position="654"/>
    </location>
</feature>
<proteinExistence type="predicted"/>
<organism evidence="2 3">
    <name type="scientific">Discostella pseudostelligera</name>
    <dbReference type="NCBI Taxonomy" id="259834"/>
    <lineage>
        <taxon>Eukaryota</taxon>
        <taxon>Sar</taxon>
        <taxon>Stramenopiles</taxon>
        <taxon>Ochrophyta</taxon>
        <taxon>Bacillariophyta</taxon>
        <taxon>Coscinodiscophyceae</taxon>
        <taxon>Thalassiosirophycidae</taxon>
        <taxon>Stephanodiscales</taxon>
        <taxon>Stephanodiscaceae</taxon>
        <taxon>Discostella</taxon>
    </lineage>
</organism>
<name>A0ABD3M8P4_9STRA</name>
<evidence type="ECO:0000256" key="1">
    <source>
        <dbReference type="SAM" id="MobiDB-lite"/>
    </source>
</evidence>
<gene>
    <name evidence="2" type="ORF">ACHAWU_006176</name>
</gene>
<feature type="compositionally biased region" description="Low complexity" evidence="1">
    <location>
        <begin position="43"/>
        <end position="57"/>
    </location>
</feature>
<feature type="compositionally biased region" description="Polar residues" evidence="1">
    <location>
        <begin position="803"/>
        <end position="814"/>
    </location>
</feature>
<keyword evidence="3" id="KW-1185">Reference proteome</keyword>
<feature type="region of interest" description="Disordered" evidence="1">
    <location>
        <begin position="139"/>
        <end position="186"/>
    </location>
</feature>
<dbReference type="AlphaFoldDB" id="A0ABD3M8P4"/>
<accession>A0ABD3M8P4</accession>
<feature type="region of interest" description="Disordered" evidence="1">
    <location>
        <begin position="847"/>
        <end position="899"/>
    </location>
</feature>
<feature type="region of interest" description="Disordered" evidence="1">
    <location>
        <begin position="300"/>
        <end position="334"/>
    </location>
</feature>
<feature type="compositionally biased region" description="Basic and acidic residues" evidence="1">
    <location>
        <begin position="537"/>
        <end position="552"/>
    </location>
</feature>
<dbReference type="Proteomes" id="UP001530293">
    <property type="component" value="Unassembled WGS sequence"/>
</dbReference>
<evidence type="ECO:0000313" key="2">
    <source>
        <dbReference type="EMBL" id="KAL3760384.1"/>
    </source>
</evidence>
<feature type="compositionally biased region" description="Polar residues" evidence="1">
    <location>
        <begin position="27"/>
        <end position="40"/>
    </location>
</feature>
<feature type="compositionally biased region" description="Polar residues" evidence="1">
    <location>
        <begin position="965"/>
        <end position="987"/>
    </location>
</feature>
<feature type="compositionally biased region" description="Polar residues" evidence="1">
    <location>
        <begin position="139"/>
        <end position="180"/>
    </location>
</feature>
<feature type="region of interest" description="Disordered" evidence="1">
    <location>
        <begin position="204"/>
        <end position="288"/>
    </location>
</feature>
<feature type="compositionally biased region" description="Low complexity" evidence="1">
    <location>
        <begin position="682"/>
        <end position="700"/>
    </location>
</feature>
<feature type="region of interest" description="Disordered" evidence="1">
    <location>
        <begin position="521"/>
        <end position="552"/>
    </location>
</feature>
<comment type="caution">
    <text evidence="2">The sequence shown here is derived from an EMBL/GenBank/DDBJ whole genome shotgun (WGS) entry which is preliminary data.</text>
</comment>
<feature type="compositionally biased region" description="Low complexity" evidence="1">
    <location>
        <begin position="776"/>
        <end position="792"/>
    </location>
</feature>
<feature type="region of interest" description="Disordered" evidence="1">
    <location>
        <begin position="1"/>
        <end position="20"/>
    </location>
</feature>
<feature type="region of interest" description="Disordered" evidence="1">
    <location>
        <begin position="767"/>
        <end position="828"/>
    </location>
</feature>
<dbReference type="EMBL" id="JALLBG020000187">
    <property type="protein sequence ID" value="KAL3760384.1"/>
    <property type="molecule type" value="Genomic_DNA"/>
</dbReference>
<evidence type="ECO:0000313" key="3">
    <source>
        <dbReference type="Proteomes" id="UP001530293"/>
    </source>
</evidence>
<sequence>MADADEHDATAVGGDGTAATAAAADTISSNNLPAPTTDKCNLSVASTPTHSSSKSPSIAVGRSGSGMSRVTFPASPALSTLSKNTSSSGTSSFASAAKMSVDDILSSSILSLGARQKAMRTIVQNTLSAVKVENGKQNATTTLSSGGVPPQQSIRPQHITSSSTPTANTLKIQRPRQNPGQEERKKRLERLQQDLLQRQLLEFAKTKHQAPQQNNSVDRETNSEDDSSKQSSVSSKKRSGSLLVDEVPSNTDTNNLEATTSPLEAPSKSTTYSPTSRRPKRAKAVTSYNATDLAKNNIIPDFRSSSSASTKSLPPSVVKPSKSTTTSDKLGGANDETINLHVESQSAQSTASLQTPLNTDIADEPDEIDEPESAQLALTALLAKYDSFIESRTKSNIEGGEKNNSSKGSSPWAIVQSLLSCLSHISLFDPDFLASEECRQVEIGLARIFKSSNRVRWEVMNRNSQSSDDEELLAAKEAHLIQLIQVQVWMRMMVWSFEREAGWEFLLRVIALADAEWDQQVEGNGTSKRGKKKKKGKKDEREQPKHESASEGLVHDLRQLMELAPYVLPASLNFSQWLRDTLTFGFRQPIPDYGAQLFDHFEIEVNEPIALKRSGTDNSRQSERSEVSHSPVKSQTDNATLVVGESPTKRLMEKRQKSQQAYFLSLAEEEKSASNGADDESATATGSFSTVTSVSRSSSTMRERVDPLLLKTSVSLTAAAPAQTSNPFLKGSARGVYVGSHLGSKLSNITSLFREVKAPAKPIVEKKMKATKQLDTADSSATSSGGVSASSGLNKRKDVVGSAKTQFSSSTPNETPFKRPRPVNNTSRVSRAPMFAIEETPVRPIIDETPAKKSNPTARTRLRLRDELPLMGNSIVAETPQQQPMRRGGPNGLPWRSQCALRQPLPSPYVGNSIIAETPQQQPMRRGGAAPSSVLPTNLWHRHDMQRSLPPPPPRQPFRQPNNPSQGNQRRQMQAGRNNNGQHQHLSPINHPSPGASAPLNFGLSPMPNQEDMAQVMAKVAKSAARKEGMK</sequence>
<feature type="region of interest" description="Disordered" evidence="1">
    <location>
        <begin position="673"/>
        <end position="701"/>
    </location>
</feature>
<feature type="region of interest" description="Disordered" evidence="1">
    <location>
        <begin position="27"/>
        <end position="67"/>
    </location>
</feature>
<feature type="region of interest" description="Disordered" evidence="1">
    <location>
        <begin position="917"/>
        <end position="936"/>
    </location>
</feature>
<feature type="compositionally biased region" description="Low complexity" evidence="1">
    <location>
        <begin position="304"/>
        <end position="327"/>
    </location>
</feature>
<feature type="compositionally biased region" description="Polar residues" evidence="1">
    <location>
        <begin position="248"/>
        <end position="276"/>
    </location>
</feature>
<protein>
    <submittedName>
        <fullName evidence="2">Uncharacterized protein</fullName>
    </submittedName>
</protein>
<feature type="compositionally biased region" description="Basic and acidic residues" evidence="1">
    <location>
        <begin position="217"/>
        <end position="228"/>
    </location>
</feature>
<reference evidence="2 3" key="1">
    <citation type="submission" date="2024-10" db="EMBL/GenBank/DDBJ databases">
        <title>Updated reference genomes for cyclostephanoid diatoms.</title>
        <authorList>
            <person name="Roberts W.R."/>
            <person name="Alverson A.J."/>
        </authorList>
    </citation>
    <scope>NUCLEOTIDE SEQUENCE [LARGE SCALE GENOMIC DNA]</scope>
    <source>
        <strain evidence="2 3">AJA232-27</strain>
    </source>
</reference>